<keyword evidence="4" id="KW-0564">Palmitate</keyword>
<evidence type="ECO:0000256" key="3">
    <source>
        <dbReference type="ARBA" id="ARBA00023136"/>
    </source>
</evidence>
<accession>A0A0K2SQE1</accession>
<reference evidence="8" key="1">
    <citation type="submission" date="2015-07" db="EMBL/GenBank/DDBJ databases">
        <title>Complete genome sequence and phylogenetic analysis of Limnochorda pilosa.</title>
        <authorList>
            <person name="Watanabe M."/>
            <person name="Kojima H."/>
            <person name="Fukui M."/>
        </authorList>
    </citation>
    <scope>NUCLEOTIDE SEQUENCE [LARGE SCALE GENOMIC DNA]</scope>
    <source>
        <strain evidence="8">HC45</strain>
    </source>
</reference>
<evidence type="ECO:0000256" key="6">
    <source>
        <dbReference type="PIRNR" id="PIRNR002854"/>
    </source>
</evidence>
<proteinExistence type="inferred from homology"/>
<organism evidence="7 8">
    <name type="scientific">Limnochorda pilosa</name>
    <dbReference type="NCBI Taxonomy" id="1555112"/>
    <lineage>
        <taxon>Bacteria</taxon>
        <taxon>Bacillati</taxon>
        <taxon>Bacillota</taxon>
        <taxon>Limnochordia</taxon>
        <taxon>Limnochordales</taxon>
        <taxon>Limnochordaceae</taxon>
        <taxon>Limnochorda</taxon>
    </lineage>
</organism>
<dbReference type="STRING" id="1555112.LIP_3400"/>
<sequence>MDMEQTDRRPTWVAPAARILGALVALLVGAGVLLSGVQAQQQVLRVGATPVPHAEVLEQVKPVLAAEGIDLRIVEFTDYVQPNLALDAGDLDANYFQHIPYLEQFSKDHGLDLTYIAAVHIEPMGLYSRKVSSIEDLPGGARIGIPNDPTNGGRALLLLQSAGLIKLDPAAGITATPLDVVENPHRLRFQELEAAQLPRVLFDVEAAVINTNYALEAGLNPTRDALVIEGSDSPYVNVLAVRTQEKDAQALQALARALTSDAVRSFLLEKYGGAVVPAF</sequence>
<dbReference type="Proteomes" id="UP000065807">
    <property type="component" value="Chromosome"/>
</dbReference>
<comment type="subcellular location">
    <subcellularLocation>
        <location evidence="1">Membrane</location>
        <topology evidence="1">Lipid-anchor</topology>
    </subcellularLocation>
</comment>
<dbReference type="InterPro" id="IPR004872">
    <property type="entry name" value="Lipoprotein_NlpA"/>
</dbReference>
<dbReference type="CDD" id="cd13597">
    <property type="entry name" value="PBP2_lipoprotein_Tp32"/>
    <property type="match status" value="1"/>
</dbReference>
<name>A0A0K2SQE1_LIMPI</name>
<dbReference type="GO" id="GO:0016020">
    <property type="term" value="C:membrane"/>
    <property type="evidence" value="ECO:0007669"/>
    <property type="project" value="UniProtKB-SubCell"/>
</dbReference>
<comment type="similarity">
    <text evidence="6">Belongs to the nlpA lipoprotein family.</text>
</comment>
<dbReference type="SUPFAM" id="SSF53850">
    <property type="entry name" value="Periplasmic binding protein-like II"/>
    <property type="match status" value="1"/>
</dbReference>
<evidence type="ECO:0000256" key="4">
    <source>
        <dbReference type="ARBA" id="ARBA00023139"/>
    </source>
</evidence>
<evidence type="ECO:0000256" key="1">
    <source>
        <dbReference type="ARBA" id="ARBA00004635"/>
    </source>
</evidence>
<protein>
    <recommendedName>
        <fullName evidence="6">Lipoprotein</fullName>
    </recommendedName>
</protein>
<keyword evidence="2" id="KW-0732">Signal</keyword>
<dbReference type="Pfam" id="PF03180">
    <property type="entry name" value="Lipoprotein_9"/>
    <property type="match status" value="1"/>
</dbReference>
<dbReference type="PATRIC" id="fig|1555112.3.peg.3437"/>
<evidence type="ECO:0000256" key="5">
    <source>
        <dbReference type="ARBA" id="ARBA00023288"/>
    </source>
</evidence>
<reference evidence="8" key="2">
    <citation type="journal article" date="2016" name="Int. J. Syst. Evol. Microbiol.">
        <title>Complete genome sequence and cell structure of Limnochorda pilosa, a Gram-negative spore-former within the phylum Firmicutes.</title>
        <authorList>
            <person name="Watanabe M."/>
            <person name="Kojima H."/>
            <person name="Fukui M."/>
        </authorList>
    </citation>
    <scope>NUCLEOTIDE SEQUENCE [LARGE SCALE GENOMIC DNA]</scope>
    <source>
        <strain evidence="8">HC45</strain>
    </source>
</reference>
<evidence type="ECO:0000313" key="8">
    <source>
        <dbReference type="Proteomes" id="UP000065807"/>
    </source>
</evidence>
<dbReference type="KEGG" id="lpil:LIP_3400"/>
<gene>
    <name evidence="7" type="ORF">LIP_3400</name>
</gene>
<evidence type="ECO:0000313" key="7">
    <source>
        <dbReference type="EMBL" id="BAS29212.1"/>
    </source>
</evidence>
<keyword evidence="8" id="KW-1185">Reference proteome</keyword>
<keyword evidence="3" id="KW-0472">Membrane</keyword>
<evidence type="ECO:0000256" key="2">
    <source>
        <dbReference type="ARBA" id="ARBA00022729"/>
    </source>
</evidence>
<dbReference type="PANTHER" id="PTHR30429:SF0">
    <property type="entry name" value="METHIONINE-BINDING LIPOPROTEIN METQ"/>
    <property type="match status" value="1"/>
</dbReference>
<dbReference type="Gene3D" id="3.40.190.10">
    <property type="entry name" value="Periplasmic binding protein-like II"/>
    <property type="match status" value="2"/>
</dbReference>
<keyword evidence="5 6" id="KW-0449">Lipoprotein</keyword>
<dbReference type="PIRSF" id="PIRSF002854">
    <property type="entry name" value="MetQ"/>
    <property type="match status" value="1"/>
</dbReference>
<dbReference type="EMBL" id="AP014924">
    <property type="protein sequence ID" value="BAS29212.1"/>
    <property type="molecule type" value="Genomic_DNA"/>
</dbReference>
<dbReference type="AlphaFoldDB" id="A0A0K2SQE1"/>
<dbReference type="PANTHER" id="PTHR30429">
    <property type="entry name" value="D-METHIONINE-BINDING LIPOPROTEIN METQ"/>
    <property type="match status" value="1"/>
</dbReference>